<sequence length="73" mass="8562">MSVWSELPRSKKSRYLHLDHEAFKNRPLKFAEAHAEISFEVDSDNMTPLCQMYPPVYDLNDLITKLHAQKNSK</sequence>
<keyword evidence="2" id="KW-1185">Reference proteome</keyword>
<protein>
    <submittedName>
        <fullName evidence="1">Uncharacterized protein</fullName>
    </submittedName>
</protein>
<dbReference type="EMBL" id="JAVFWL010000006">
    <property type="protein sequence ID" value="KAK6761376.1"/>
    <property type="molecule type" value="Genomic_DNA"/>
</dbReference>
<evidence type="ECO:0000313" key="2">
    <source>
        <dbReference type="Proteomes" id="UP001303046"/>
    </source>
</evidence>
<reference evidence="1 2" key="1">
    <citation type="submission" date="2023-08" db="EMBL/GenBank/DDBJ databases">
        <title>A Necator americanus chromosomal reference genome.</title>
        <authorList>
            <person name="Ilik V."/>
            <person name="Petrzelkova K.J."/>
            <person name="Pardy F."/>
            <person name="Fuh T."/>
            <person name="Niatou-Singa F.S."/>
            <person name="Gouil Q."/>
            <person name="Baker L."/>
            <person name="Ritchie M.E."/>
            <person name="Jex A.R."/>
            <person name="Gazzola D."/>
            <person name="Li H."/>
            <person name="Toshio Fujiwara R."/>
            <person name="Zhan B."/>
            <person name="Aroian R.V."/>
            <person name="Pafco B."/>
            <person name="Schwarz E.M."/>
        </authorList>
    </citation>
    <scope>NUCLEOTIDE SEQUENCE [LARGE SCALE GENOMIC DNA]</scope>
    <source>
        <strain evidence="1 2">Aroian</strain>
        <tissue evidence="1">Whole animal</tissue>
    </source>
</reference>
<proteinExistence type="predicted"/>
<dbReference type="Proteomes" id="UP001303046">
    <property type="component" value="Unassembled WGS sequence"/>
</dbReference>
<comment type="caution">
    <text evidence="1">The sequence shown here is derived from an EMBL/GenBank/DDBJ whole genome shotgun (WGS) entry which is preliminary data.</text>
</comment>
<accession>A0ABR1EFB4</accession>
<name>A0ABR1EFB4_NECAM</name>
<organism evidence="1 2">
    <name type="scientific">Necator americanus</name>
    <name type="common">Human hookworm</name>
    <dbReference type="NCBI Taxonomy" id="51031"/>
    <lineage>
        <taxon>Eukaryota</taxon>
        <taxon>Metazoa</taxon>
        <taxon>Ecdysozoa</taxon>
        <taxon>Nematoda</taxon>
        <taxon>Chromadorea</taxon>
        <taxon>Rhabditida</taxon>
        <taxon>Rhabditina</taxon>
        <taxon>Rhabditomorpha</taxon>
        <taxon>Strongyloidea</taxon>
        <taxon>Ancylostomatidae</taxon>
        <taxon>Bunostominae</taxon>
        <taxon>Necator</taxon>
    </lineage>
</organism>
<gene>
    <name evidence="1" type="primary">Necator_chrX.g22601</name>
    <name evidence="1" type="ORF">RB195_022438</name>
</gene>
<evidence type="ECO:0000313" key="1">
    <source>
        <dbReference type="EMBL" id="KAK6761376.1"/>
    </source>
</evidence>